<dbReference type="Gene3D" id="3.40.50.720">
    <property type="entry name" value="NAD(P)-binding Rossmann-like Domain"/>
    <property type="match status" value="1"/>
</dbReference>
<evidence type="ECO:0000313" key="10">
    <source>
        <dbReference type="Proteomes" id="UP000218102"/>
    </source>
</evidence>
<dbReference type="PRINTS" id="PR00080">
    <property type="entry name" value="SDRFAMILY"/>
</dbReference>
<accession>A0A0B5K0P5</accession>
<dbReference type="GO" id="GO:0018511">
    <property type="term" value="F:2,3-dihydroxy-2,3-dihydro-p-cumate dehydrogenase activity"/>
    <property type="evidence" value="ECO:0007669"/>
    <property type="project" value="UniProtKB-EC"/>
</dbReference>
<protein>
    <recommendedName>
        <fullName evidence="7">2,3-dihydroxy-2,3-dihydro-p-cumate dehydrogenase</fullName>
        <ecNumber evidence="6">1.3.1.58</ecNumber>
    </recommendedName>
    <alternativeName>
        <fullName evidence="3">Biphenyl-2,3-dihydro-2,3-diol dehydrogenase</fullName>
    </alternativeName>
</protein>
<name>A0A0B5K0P5_PSEDL</name>
<dbReference type="EMBL" id="NTME01000011">
    <property type="protein sequence ID" value="PBJ94907.1"/>
    <property type="molecule type" value="Genomic_DNA"/>
</dbReference>
<comment type="caution">
    <text evidence="9">The sequence shown here is derived from an EMBL/GenBank/DDBJ whole genome shotgun (WGS) entry which is preliminary data.</text>
</comment>
<comment type="pathway">
    <text evidence="5">Aromatic compound metabolism; p-cumate degradation; acetaldehyde and pyruvate from p-cumate: step 2/7.</text>
</comment>
<reference evidence="9 10" key="1">
    <citation type="submission" date="2017-09" db="EMBL/GenBank/DDBJ databases">
        <authorList>
            <person name="Ehlers B."/>
            <person name="Leendertz F.H."/>
        </authorList>
    </citation>
    <scope>NUCLEOTIDE SEQUENCE [LARGE SCALE GENOMIC DNA]</scope>
    <source>
        <strain evidence="9 10">DJ-1</strain>
    </source>
</reference>
<gene>
    <name evidence="9" type="ORF">CMV24_13195</name>
</gene>
<dbReference type="CDD" id="cd05233">
    <property type="entry name" value="SDR_c"/>
    <property type="match status" value="1"/>
</dbReference>
<dbReference type="Proteomes" id="UP000218102">
    <property type="component" value="Unassembled WGS sequence"/>
</dbReference>
<dbReference type="EC" id="1.3.1.58" evidence="6"/>
<dbReference type="Pfam" id="PF13561">
    <property type="entry name" value="adh_short_C2"/>
    <property type="match status" value="1"/>
</dbReference>
<evidence type="ECO:0000256" key="1">
    <source>
        <dbReference type="ARBA" id="ARBA00006484"/>
    </source>
</evidence>
<organism evidence="9 10">
    <name type="scientific">Pseudomonas plecoglossicida</name>
    <dbReference type="NCBI Taxonomy" id="70775"/>
    <lineage>
        <taxon>Bacteria</taxon>
        <taxon>Pseudomonadati</taxon>
        <taxon>Pseudomonadota</taxon>
        <taxon>Gammaproteobacteria</taxon>
        <taxon>Pseudomonadales</taxon>
        <taxon>Pseudomonadaceae</taxon>
        <taxon>Pseudomonas</taxon>
    </lineage>
</organism>
<dbReference type="GO" id="GO:0032787">
    <property type="term" value="P:monocarboxylic acid metabolic process"/>
    <property type="evidence" value="ECO:0007669"/>
    <property type="project" value="UniProtKB-ARBA"/>
</dbReference>
<evidence type="ECO:0000256" key="2">
    <source>
        <dbReference type="ARBA" id="ARBA00023002"/>
    </source>
</evidence>
<evidence type="ECO:0000256" key="7">
    <source>
        <dbReference type="ARBA" id="ARBA00073443"/>
    </source>
</evidence>
<dbReference type="RefSeq" id="WP_023662732.1">
    <property type="nucleotide sequence ID" value="NZ_CP010359.1"/>
</dbReference>
<dbReference type="InterPro" id="IPR050259">
    <property type="entry name" value="SDR"/>
</dbReference>
<evidence type="ECO:0000256" key="4">
    <source>
        <dbReference type="ARBA" id="ARBA00050226"/>
    </source>
</evidence>
<dbReference type="SUPFAM" id="SSF51735">
    <property type="entry name" value="NAD(P)-binding Rossmann-fold domains"/>
    <property type="match status" value="1"/>
</dbReference>
<dbReference type="InterPro" id="IPR057326">
    <property type="entry name" value="KR_dom"/>
</dbReference>
<proteinExistence type="inferred from homology"/>
<dbReference type="InterPro" id="IPR036291">
    <property type="entry name" value="NAD(P)-bd_dom_sf"/>
</dbReference>
<evidence type="ECO:0000256" key="6">
    <source>
        <dbReference type="ARBA" id="ARBA00066455"/>
    </source>
</evidence>
<dbReference type="PROSITE" id="PS00061">
    <property type="entry name" value="ADH_SHORT"/>
    <property type="match status" value="1"/>
</dbReference>
<evidence type="ECO:0000256" key="5">
    <source>
        <dbReference type="ARBA" id="ARBA00060518"/>
    </source>
</evidence>
<feature type="domain" description="Ketoreductase" evidence="8">
    <location>
        <begin position="5"/>
        <end position="184"/>
    </location>
</feature>
<sequence length="254" mass="27196">MSQARTIVITGAANGIGRAVAESFAAQAEHLLILLDRDLATLQRWVTEGEFAARIETHQANIADLASLQLLFKGLANRVGFVDVLVNSAGVCDENEPEDLDNWHKVISINLNGTFYVTSLCLPLMADGGRIVNMSSILGRAGKVRNTAYCASKHGIIGMTKALALDLAPRRITVNAILPAWIDTPMLQGELAAQARIAGITHEQILRNAKKKLPLRRFIQGDEVAAMVRYLASPQASGVTAQSLMIDGGAGLGM</sequence>
<evidence type="ECO:0000256" key="3">
    <source>
        <dbReference type="ARBA" id="ARBA00042907"/>
    </source>
</evidence>
<evidence type="ECO:0000259" key="8">
    <source>
        <dbReference type="SMART" id="SM00822"/>
    </source>
</evidence>
<dbReference type="InterPro" id="IPR020904">
    <property type="entry name" value="Sc_DH/Rdtase_CS"/>
</dbReference>
<dbReference type="PANTHER" id="PTHR42879:SF2">
    <property type="entry name" value="3-OXOACYL-[ACYL-CARRIER-PROTEIN] REDUCTASE FABG"/>
    <property type="match status" value="1"/>
</dbReference>
<keyword evidence="2" id="KW-0560">Oxidoreductase</keyword>
<dbReference type="AlphaFoldDB" id="A0A0B5K0P5"/>
<dbReference type="InterPro" id="IPR002347">
    <property type="entry name" value="SDR_fam"/>
</dbReference>
<dbReference type="PRINTS" id="PR00081">
    <property type="entry name" value="GDHRDH"/>
</dbReference>
<dbReference type="KEGG" id="ppj:RK21_02445"/>
<dbReference type="PANTHER" id="PTHR42879">
    <property type="entry name" value="3-OXOACYL-(ACYL-CARRIER-PROTEIN) REDUCTASE"/>
    <property type="match status" value="1"/>
</dbReference>
<comment type="catalytic activity">
    <reaction evidence="4">
        <text>(2R,3S)-2,3-dihydroxy-2,3-dihydro-p-cumate + NAD(+) = 2,3-dihydroxy-p-cumate + NADH + H(+)</text>
        <dbReference type="Rhea" id="RHEA:23772"/>
        <dbReference type="ChEBI" id="CHEBI:15378"/>
        <dbReference type="ChEBI" id="CHEBI:36647"/>
        <dbReference type="ChEBI" id="CHEBI:57540"/>
        <dbReference type="ChEBI" id="CHEBI:57945"/>
        <dbReference type="ChEBI" id="CHEBI:58420"/>
        <dbReference type="EC" id="1.3.1.58"/>
    </reaction>
</comment>
<evidence type="ECO:0000313" key="9">
    <source>
        <dbReference type="EMBL" id="PBJ94907.1"/>
    </source>
</evidence>
<comment type="similarity">
    <text evidence="1">Belongs to the short-chain dehydrogenases/reductases (SDR) family.</text>
</comment>
<dbReference type="FunFam" id="3.40.50.720:FF:000173">
    <property type="entry name" value="3-oxoacyl-[acyl-carrier protein] reductase"/>
    <property type="match status" value="1"/>
</dbReference>
<dbReference type="SMART" id="SM00822">
    <property type="entry name" value="PKS_KR"/>
    <property type="match status" value="1"/>
</dbReference>